<protein>
    <submittedName>
        <fullName evidence="2">Dihydrofolate reductase</fullName>
    </submittedName>
</protein>
<dbReference type="RefSeq" id="WP_111863993.1">
    <property type="nucleotide sequence ID" value="NZ_QLYX01000003.1"/>
</dbReference>
<gene>
    <name evidence="2" type="ORF">DPM19_06930</name>
</gene>
<name>A0A365H917_9ACTN</name>
<sequence length="187" mass="20478">MRKIVYFVHVSLDGYIEGPNGEFDWPVMGPELSEYSHELAERAGAFLYGRLVWEMMSGYWPDVESVSDHPHDLRFAPIWRATPKVVVSRTLQEAGWNARVVGRNLAAEITAIKREPGGDLLLTGGTGLADSLTALGLVDEYHVVVHPVLLGGGKPLLPTAKGRVPLELAGSRVLDGRLVLLHHRPAS</sequence>
<dbReference type="Gene3D" id="3.40.430.10">
    <property type="entry name" value="Dihydrofolate Reductase, subunit A"/>
    <property type="match status" value="1"/>
</dbReference>
<dbReference type="PANTHER" id="PTHR38011:SF11">
    <property type="entry name" value="2,5-DIAMINO-6-RIBOSYLAMINO-4(3H)-PYRIMIDINONE 5'-PHOSPHATE REDUCTASE"/>
    <property type="match status" value="1"/>
</dbReference>
<evidence type="ECO:0000313" key="3">
    <source>
        <dbReference type="Proteomes" id="UP000251891"/>
    </source>
</evidence>
<dbReference type="OrthoDB" id="7949219at2"/>
<dbReference type="EMBL" id="QLYX01000003">
    <property type="protein sequence ID" value="RAY15529.1"/>
    <property type="molecule type" value="Genomic_DNA"/>
</dbReference>
<dbReference type="GO" id="GO:0008703">
    <property type="term" value="F:5-amino-6-(5-phosphoribosylamino)uracil reductase activity"/>
    <property type="evidence" value="ECO:0007669"/>
    <property type="project" value="InterPro"/>
</dbReference>
<feature type="domain" description="Bacterial bifunctional deaminase-reductase C-terminal" evidence="1">
    <location>
        <begin position="2"/>
        <end position="179"/>
    </location>
</feature>
<dbReference type="Proteomes" id="UP000251891">
    <property type="component" value="Unassembled WGS sequence"/>
</dbReference>
<dbReference type="SUPFAM" id="SSF53597">
    <property type="entry name" value="Dihydrofolate reductase-like"/>
    <property type="match status" value="1"/>
</dbReference>
<keyword evidence="3" id="KW-1185">Reference proteome</keyword>
<dbReference type="GO" id="GO:0009231">
    <property type="term" value="P:riboflavin biosynthetic process"/>
    <property type="evidence" value="ECO:0007669"/>
    <property type="project" value="InterPro"/>
</dbReference>
<dbReference type="AlphaFoldDB" id="A0A365H917"/>
<evidence type="ECO:0000313" key="2">
    <source>
        <dbReference type="EMBL" id="RAY15529.1"/>
    </source>
</evidence>
<proteinExistence type="predicted"/>
<accession>A0A365H917</accession>
<dbReference type="InterPro" id="IPR002734">
    <property type="entry name" value="RibDG_C"/>
</dbReference>
<reference evidence="2 3" key="1">
    <citation type="submission" date="2018-06" db="EMBL/GenBank/DDBJ databases">
        <title>Actinomadura craniellae sp. nov. isolated from marine sponge Craniella sp.</title>
        <authorList>
            <person name="Li L."/>
            <person name="Xu Q.H."/>
            <person name="Lin H.W."/>
            <person name="Lu Y.H."/>
        </authorList>
    </citation>
    <scope>NUCLEOTIDE SEQUENCE [LARGE SCALE GENOMIC DNA]</scope>
    <source>
        <strain evidence="2 3">LHW63021</strain>
    </source>
</reference>
<dbReference type="InterPro" id="IPR050765">
    <property type="entry name" value="Riboflavin_Biosynth_HTPR"/>
</dbReference>
<organism evidence="2 3">
    <name type="scientific">Actinomadura craniellae</name>
    <dbReference type="NCBI Taxonomy" id="2231787"/>
    <lineage>
        <taxon>Bacteria</taxon>
        <taxon>Bacillati</taxon>
        <taxon>Actinomycetota</taxon>
        <taxon>Actinomycetes</taxon>
        <taxon>Streptosporangiales</taxon>
        <taxon>Thermomonosporaceae</taxon>
        <taxon>Actinomadura</taxon>
    </lineage>
</organism>
<dbReference type="Pfam" id="PF01872">
    <property type="entry name" value="RibD_C"/>
    <property type="match status" value="1"/>
</dbReference>
<comment type="caution">
    <text evidence="2">The sequence shown here is derived from an EMBL/GenBank/DDBJ whole genome shotgun (WGS) entry which is preliminary data.</text>
</comment>
<dbReference type="PANTHER" id="PTHR38011">
    <property type="entry name" value="DIHYDROFOLATE REDUCTASE FAMILY PROTEIN (AFU_ORTHOLOGUE AFUA_8G06820)"/>
    <property type="match status" value="1"/>
</dbReference>
<dbReference type="InterPro" id="IPR024072">
    <property type="entry name" value="DHFR-like_dom_sf"/>
</dbReference>
<evidence type="ECO:0000259" key="1">
    <source>
        <dbReference type="Pfam" id="PF01872"/>
    </source>
</evidence>